<feature type="domain" description="ABC transporter" evidence="7">
    <location>
        <begin position="4"/>
        <end position="252"/>
    </location>
</feature>
<sequence length="625" mass="68424">MPLIEAHNVTIRIPTEDGVIYAANSISFSVEAGEVFGIAGESGSGKSVLMQAITGLLPGAEITGEVLFQGQDLLKMSQKELQDLRGSHIGMVFQDPLSSLHPYFTIGSQITEMIHTHRKISAEEARALTVDMLEKVGIEDAESRFDDYPHQFSGGMRQRVMIAMALVLHPPLIIADEPTTALDVTVQVQIMDLLDEMRRTFGTTVIMITHDLGLLANIADHAMVMYAGTRLEIGATESLFSNPAHPYTLGLLKSSPSSQETGGKSLEPIQGNPPSLLDRPRACIFAERCPQVQNQCRSARPPLQKYDDGAEALCHFSAHDTQAMTVDTGLQKSASKRPIVVDVQDVRLTFHAKSMFGKKRSTEVLKGINLQIHKGETFGLVGESGCGKSTLARVIAGLIPASAGEVTLDGVPILSVTGQRWRQMRRHVQLVFQDPVGSLNPRRRIGAIIGDPFRIHDVAHGAEQKKKVQELMEMVGLNPEHYNRFPSEFSGGQRQRIGIARALALKPSLIIFDEPVSALDVSIQAQILNLMQELQRDLNLTYLFISHDLSVVRHVCDKIAVMDAGQIVELNQSDKLFAEPTHPFTRKLLDAIQDPPPLQESSARKLVETEPAAAVFDGAVMEASL</sequence>
<evidence type="ECO:0000256" key="4">
    <source>
        <dbReference type="ARBA" id="ARBA00022741"/>
    </source>
</evidence>
<comment type="subcellular location">
    <subcellularLocation>
        <location evidence="1">Cell inner membrane</location>
        <topology evidence="1">Peripheral membrane protein</topology>
    </subcellularLocation>
</comment>
<dbReference type="GO" id="GO:0055085">
    <property type="term" value="P:transmembrane transport"/>
    <property type="evidence" value="ECO:0007669"/>
    <property type="project" value="UniProtKB-ARBA"/>
</dbReference>
<dbReference type="RefSeq" id="WP_090075044.1">
    <property type="nucleotide sequence ID" value="NZ_FOVR01000014.1"/>
</dbReference>
<proteinExistence type="inferred from homology"/>
<evidence type="ECO:0000256" key="5">
    <source>
        <dbReference type="ARBA" id="ARBA00022840"/>
    </source>
</evidence>
<dbReference type="GO" id="GO:0005886">
    <property type="term" value="C:plasma membrane"/>
    <property type="evidence" value="ECO:0007669"/>
    <property type="project" value="UniProtKB-SubCell"/>
</dbReference>
<dbReference type="GO" id="GO:0005524">
    <property type="term" value="F:ATP binding"/>
    <property type="evidence" value="ECO:0007669"/>
    <property type="project" value="UniProtKB-KW"/>
</dbReference>
<dbReference type="Proteomes" id="UP000199236">
    <property type="component" value="Unassembled WGS sequence"/>
</dbReference>
<dbReference type="NCBIfam" id="TIGR01727">
    <property type="entry name" value="oligo_HPY"/>
    <property type="match status" value="1"/>
</dbReference>
<evidence type="ECO:0000256" key="1">
    <source>
        <dbReference type="ARBA" id="ARBA00004417"/>
    </source>
</evidence>
<comment type="similarity">
    <text evidence="2">Belongs to the ABC transporter superfamily.</text>
</comment>
<keyword evidence="4" id="KW-0547">Nucleotide-binding</keyword>
<dbReference type="CDD" id="cd03257">
    <property type="entry name" value="ABC_NikE_OppD_transporters"/>
    <property type="match status" value="2"/>
</dbReference>
<dbReference type="FunFam" id="3.40.50.300:FF:000016">
    <property type="entry name" value="Oligopeptide ABC transporter ATP-binding component"/>
    <property type="match status" value="2"/>
</dbReference>
<protein>
    <submittedName>
        <fullName evidence="8">Peptide/nickel transport system ATP-binding protein</fullName>
    </submittedName>
</protein>
<dbReference type="NCBIfam" id="NF008453">
    <property type="entry name" value="PRK11308.1"/>
    <property type="match status" value="2"/>
</dbReference>
<name>A0A1I5KK87_9HYPH</name>
<dbReference type="InterPro" id="IPR017871">
    <property type="entry name" value="ABC_transporter-like_CS"/>
</dbReference>
<dbReference type="InterPro" id="IPR050319">
    <property type="entry name" value="ABC_transp_ATP-bind"/>
</dbReference>
<dbReference type="Pfam" id="PF00005">
    <property type="entry name" value="ABC_tran"/>
    <property type="match status" value="2"/>
</dbReference>
<dbReference type="Pfam" id="PF08352">
    <property type="entry name" value="oligo_HPY"/>
    <property type="match status" value="2"/>
</dbReference>
<gene>
    <name evidence="8" type="ORF">SAMN04488056_11450</name>
</gene>
<evidence type="ECO:0000259" key="7">
    <source>
        <dbReference type="PROSITE" id="PS50893"/>
    </source>
</evidence>
<dbReference type="AlphaFoldDB" id="A0A1I5KK87"/>
<evidence type="ECO:0000256" key="6">
    <source>
        <dbReference type="SAM" id="MobiDB-lite"/>
    </source>
</evidence>
<feature type="domain" description="ABC transporter" evidence="7">
    <location>
        <begin position="341"/>
        <end position="589"/>
    </location>
</feature>
<dbReference type="InterPro" id="IPR003593">
    <property type="entry name" value="AAA+_ATPase"/>
</dbReference>
<dbReference type="InterPro" id="IPR027417">
    <property type="entry name" value="P-loop_NTPase"/>
</dbReference>
<reference evidence="8 9" key="1">
    <citation type="submission" date="2016-10" db="EMBL/GenBank/DDBJ databases">
        <authorList>
            <person name="de Groot N.N."/>
        </authorList>
    </citation>
    <scope>NUCLEOTIDE SEQUENCE [LARGE SCALE GENOMIC DNA]</scope>
    <source>
        <strain evidence="8 9">CGMCC 1.9157</strain>
    </source>
</reference>
<evidence type="ECO:0000313" key="9">
    <source>
        <dbReference type="Proteomes" id="UP000199236"/>
    </source>
</evidence>
<dbReference type="InterPro" id="IPR003439">
    <property type="entry name" value="ABC_transporter-like_ATP-bd"/>
</dbReference>
<evidence type="ECO:0000313" key="8">
    <source>
        <dbReference type="EMBL" id="SFO85392.1"/>
    </source>
</evidence>
<keyword evidence="3" id="KW-0813">Transport</keyword>
<dbReference type="STRING" id="655353.SAMN04488056_11450"/>
<evidence type="ECO:0000256" key="2">
    <source>
        <dbReference type="ARBA" id="ARBA00005417"/>
    </source>
</evidence>
<dbReference type="PANTHER" id="PTHR43776:SF7">
    <property type="entry name" value="D,D-DIPEPTIDE TRANSPORT ATP-BINDING PROTEIN DDPF-RELATED"/>
    <property type="match status" value="1"/>
</dbReference>
<dbReference type="PROSITE" id="PS00211">
    <property type="entry name" value="ABC_TRANSPORTER_1"/>
    <property type="match status" value="2"/>
</dbReference>
<dbReference type="OrthoDB" id="9802264at2"/>
<dbReference type="GO" id="GO:0016887">
    <property type="term" value="F:ATP hydrolysis activity"/>
    <property type="evidence" value="ECO:0007669"/>
    <property type="project" value="InterPro"/>
</dbReference>
<dbReference type="SUPFAM" id="SSF52540">
    <property type="entry name" value="P-loop containing nucleoside triphosphate hydrolases"/>
    <property type="match status" value="2"/>
</dbReference>
<dbReference type="NCBIfam" id="NF007739">
    <property type="entry name" value="PRK10419.1"/>
    <property type="match status" value="2"/>
</dbReference>
<organism evidence="8 9">
    <name type="scientific">Cohaesibacter marisflavi</name>
    <dbReference type="NCBI Taxonomy" id="655353"/>
    <lineage>
        <taxon>Bacteria</taxon>
        <taxon>Pseudomonadati</taxon>
        <taxon>Pseudomonadota</taxon>
        <taxon>Alphaproteobacteria</taxon>
        <taxon>Hyphomicrobiales</taxon>
        <taxon>Cohaesibacteraceae</taxon>
    </lineage>
</organism>
<keyword evidence="5 8" id="KW-0067">ATP-binding</keyword>
<dbReference type="PANTHER" id="PTHR43776">
    <property type="entry name" value="TRANSPORT ATP-BINDING PROTEIN"/>
    <property type="match status" value="1"/>
</dbReference>
<feature type="region of interest" description="Disordered" evidence="6">
    <location>
        <begin position="253"/>
        <end position="272"/>
    </location>
</feature>
<evidence type="ECO:0000256" key="3">
    <source>
        <dbReference type="ARBA" id="ARBA00022448"/>
    </source>
</evidence>
<dbReference type="GO" id="GO:0015833">
    <property type="term" value="P:peptide transport"/>
    <property type="evidence" value="ECO:0007669"/>
    <property type="project" value="InterPro"/>
</dbReference>
<dbReference type="PROSITE" id="PS50893">
    <property type="entry name" value="ABC_TRANSPORTER_2"/>
    <property type="match status" value="2"/>
</dbReference>
<dbReference type="Gene3D" id="3.40.50.300">
    <property type="entry name" value="P-loop containing nucleotide triphosphate hydrolases"/>
    <property type="match status" value="2"/>
</dbReference>
<keyword evidence="9" id="KW-1185">Reference proteome</keyword>
<dbReference type="EMBL" id="FOVR01000014">
    <property type="protein sequence ID" value="SFO85392.1"/>
    <property type="molecule type" value="Genomic_DNA"/>
</dbReference>
<accession>A0A1I5KK87</accession>
<dbReference type="InterPro" id="IPR013563">
    <property type="entry name" value="Oligopep_ABC_C"/>
</dbReference>
<dbReference type="SMART" id="SM00382">
    <property type="entry name" value="AAA"/>
    <property type="match status" value="2"/>
</dbReference>